<accession>A0A7V8K7Q7</accession>
<sequence length="146" mass="15312">MRHRTHRLRSPARAALLAALLCAGAASAADLTVELDGIRAATGELKVSVVDSAQGWDGQAAPVATRSTPPAGGTARLQFDGLAPGDYAVLVMHDENGNGQLDTNALGMPLEGYGFSNNPMVMRKATFEEARFSVPAEGARIRIALR</sequence>
<keyword evidence="1" id="KW-0732">Signal</keyword>
<feature type="signal peptide" evidence="1">
    <location>
        <begin position="1"/>
        <end position="28"/>
    </location>
</feature>
<reference evidence="2 3" key="1">
    <citation type="submission" date="2017-10" db="EMBL/GenBank/DDBJ databases">
        <title>Whole genome sequencing of Pseudoxanthomonas broegbernensis DSM 12573(T).</title>
        <authorList>
            <person name="Kumar S."/>
            <person name="Bansal K."/>
            <person name="Kaur A."/>
            <person name="Patil P."/>
            <person name="Sharma S."/>
            <person name="Patil P.B."/>
        </authorList>
    </citation>
    <scope>NUCLEOTIDE SEQUENCE [LARGE SCALE GENOMIC DNA]</scope>
    <source>
        <strain evidence="2 3">DSM 12573</strain>
    </source>
</reference>
<dbReference type="EMBL" id="MWIP01000004">
    <property type="protein sequence ID" value="KAF1686809.1"/>
    <property type="molecule type" value="Genomic_DNA"/>
</dbReference>
<organism evidence="2 3">
    <name type="scientific">Pseudoxanthomonas broegbernensis</name>
    <dbReference type="NCBI Taxonomy" id="83619"/>
    <lineage>
        <taxon>Bacteria</taxon>
        <taxon>Pseudomonadati</taxon>
        <taxon>Pseudomonadota</taxon>
        <taxon>Gammaproteobacteria</taxon>
        <taxon>Lysobacterales</taxon>
        <taxon>Lysobacteraceae</taxon>
        <taxon>Pseudoxanthomonas</taxon>
    </lineage>
</organism>
<protein>
    <recommendedName>
        <fullName evidence="4">DUF2141 domain-containing protein</fullName>
    </recommendedName>
</protein>
<evidence type="ECO:0000313" key="3">
    <source>
        <dbReference type="Proteomes" id="UP000462066"/>
    </source>
</evidence>
<dbReference type="RefSeq" id="WP_162310430.1">
    <property type="nucleotide sequence ID" value="NZ_JACHGU010000004.1"/>
</dbReference>
<dbReference type="Proteomes" id="UP000462066">
    <property type="component" value="Unassembled WGS sequence"/>
</dbReference>
<dbReference type="AlphaFoldDB" id="A0A7V8K7Q7"/>
<name>A0A7V8K7Q7_9GAMM</name>
<feature type="chain" id="PRO_5031062360" description="DUF2141 domain-containing protein" evidence="1">
    <location>
        <begin position="29"/>
        <end position="146"/>
    </location>
</feature>
<keyword evidence="3" id="KW-1185">Reference proteome</keyword>
<dbReference type="Pfam" id="PF09912">
    <property type="entry name" value="DUF2141"/>
    <property type="match status" value="1"/>
</dbReference>
<evidence type="ECO:0000313" key="2">
    <source>
        <dbReference type="EMBL" id="KAF1686809.1"/>
    </source>
</evidence>
<evidence type="ECO:0008006" key="4">
    <source>
        <dbReference type="Google" id="ProtNLM"/>
    </source>
</evidence>
<evidence type="ECO:0000256" key="1">
    <source>
        <dbReference type="SAM" id="SignalP"/>
    </source>
</evidence>
<proteinExistence type="predicted"/>
<dbReference type="InterPro" id="IPR018673">
    <property type="entry name" value="DUF2141"/>
</dbReference>
<gene>
    <name evidence="2" type="ORF">B1992_05275</name>
</gene>
<comment type="caution">
    <text evidence="2">The sequence shown here is derived from an EMBL/GenBank/DDBJ whole genome shotgun (WGS) entry which is preliminary data.</text>
</comment>